<evidence type="ECO:0000256" key="2">
    <source>
        <dbReference type="ARBA" id="ARBA00022448"/>
    </source>
</evidence>
<dbReference type="RefSeq" id="WP_146957293.1">
    <property type="nucleotide sequence ID" value="NZ_CP042467.1"/>
</dbReference>
<dbReference type="Gene3D" id="3.40.50.1980">
    <property type="entry name" value="Nitrogenase molybdenum iron protein domain"/>
    <property type="match status" value="2"/>
</dbReference>
<evidence type="ECO:0000256" key="4">
    <source>
        <dbReference type="ARBA" id="ARBA00022729"/>
    </source>
</evidence>
<dbReference type="GO" id="GO:0046872">
    <property type="term" value="F:metal ion binding"/>
    <property type="evidence" value="ECO:0007669"/>
    <property type="project" value="UniProtKB-KW"/>
</dbReference>
<keyword evidence="3" id="KW-0479">Metal-binding</keyword>
<dbReference type="InterPro" id="IPR006129">
    <property type="entry name" value="AdhesinB"/>
</dbReference>
<dbReference type="PROSITE" id="PS51257">
    <property type="entry name" value="PROKAR_LIPOPROTEIN"/>
    <property type="match status" value="1"/>
</dbReference>
<dbReference type="InterPro" id="IPR050492">
    <property type="entry name" value="Bact_metal-bind_prot9"/>
</dbReference>
<dbReference type="SUPFAM" id="SSF53807">
    <property type="entry name" value="Helical backbone' metal receptor"/>
    <property type="match status" value="1"/>
</dbReference>
<accession>A0A5B8XKP0</accession>
<dbReference type="EMBL" id="CP042467">
    <property type="protein sequence ID" value="QED26124.1"/>
    <property type="molecule type" value="Genomic_DNA"/>
</dbReference>
<comment type="subcellular location">
    <subcellularLocation>
        <location evidence="1">Cell envelope</location>
    </subcellularLocation>
</comment>
<proteinExistence type="inferred from homology"/>
<dbReference type="PANTHER" id="PTHR42953">
    <property type="entry name" value="HIGH-AFFINITY ZINC UPTAKE SYSTEM PROTEIN ZNUA-RELATED"/>
    <property type="match status" value="1"/>
</dbReference>
<sequence length="301" mass="32807">MRWIAILISVFVLGCESKSTPADSYEVVTTTTMLADMVQELAGPDVKVRSLVPVGADPHLYQPTPADVRDVSRASLVVTNGLGLEGWIDDLVRNAGGKDARVFVATSGIEPLKIDSDIDPHFWFDVSLWSTSTSGVEKQLVELQIAPKDEVEARANAYRSRLKALDTWVKEQVAQLQTSKRVLVTSHDAFHYFGRAYEFEVVGIQGVSTEQEASQRDVMNVIKLIKAREIPAVFAETSVNSGLVDQVSRETDVKVSGPLYSDSLGVKDSGAENYEGMVTTNVTMIVNALGGETQVFTQGLP</sequence>
<evidence type="ECO:0000313" key="7">
    <source>
        <dbReference type="Proteomes" id="UP000321595"/>
    </source>
</evidence>
<dbReference type="Proteomes" id="UP000321595">
    <property type="component" value="Chromosome"/>
</dbReference>
<dbReference type="KEGG" id="bbae:FRD01_02380"/>
<evidence type="ECO:0000256" key="1">
    <source>
        <dbReference type="ARBA" id="ARBA00004196"/>
    </source>
</evidence>
<protein>
    <submittedName>
        <fullName evidence="6">Zinc ABC transporter substrate-binding protein</fullName>
    </submittedName>
</protein>
<dbReference type="GO" id="GO:0007155">
    <property type="term" value="P:cell adhesion"/>
    <property type="evidence" value="ECO:0007669"/>
    <property type="project" value="InterPro"/>
</dbReference>
<keyword evidence="2 5" id="KW-0813">Transport</keyword>
<reference evidence="6 7" key="1">
    <citation type="submission" date="2019-08" db="EMBL/GenBank/DDBJ databases">
        <authorList>
            <person name="Liang Q."/>
        </authorList>
    </citation>
    <scope>NUCLEOTIDE SEQUENCE [LARGE SCALE GENOMIC DNA]</scope>
    <source>
        <strain evidence="6 7">V1718</strain>
    </source>
</reference>
<dbReference type="PANTHER" id="PTHR42953:SF1">
    <property type="entry name" value="METAL-BINDING PROTEIN HI_0362-RELATED"/>
    <property type="match status" value="1"/>
</dbReference>
<evidence type="ECO:0000313" key="6">
    <source>
        <dbReference type="EMBL" id="QED26124.1"/>
    </source>
</evidence>
<gene>
    <name evidence="6" type="ORF">FRD01_02380</name>
</gene>
<dbReference type="PRINTS" id="PR00690">
    <property type="entry name" value="ADHESNFAMILY"/>
</dbReference>
<dbReference type="InterPro" id="IPR006128">
    <property type="entry name" value="Lipoprotein_PsaA-like"/>
</dbReference>
<dbReference type="Pfam" id="PF01297">
    <property type="entry name" value="ZnuA"/>
    <property type="match status" value="1"/>
</dbReference>
<dbReference type="GO" id="GO:0030313">
    <property type="term" value="C:cell envelope"/>
    <property type="evidence" value="ECO:0007669"/>
    <property type="project" value="UniProtKB-SubCell"/>
</dbReference>
<evidence type="ECO:0000256" key="5">
    <source>
        <dbReference type="RuleBase" id="RU003512"/>
    </source>
</evidence>
<dbReference type="GO" id="GO:0030001">
    <property type="term" value="P:metal ion transport"/>
    <property type="evidence" value="ECO:0007669"/>
    <property type="project" value="InterPro"/>
</dbReference>
<organism evidence="6 7">
    <name type="scientific">Microvenator marinus</name>
    <dbReference type="NCBI Taxonomy" id="2600177"/>
    <lineage>
        <taxon>Bacteria</taxon>
        <taxon>Deltaproteobacteria</taxon>
        <taxon>Bradymonadales</taxon>
        <taxon>Microvenatoraceae</taxon>
        <taxon>Microvenator</taxon>
    </lineage>
</organism>
<keyword evidence="7" id="KW-1185">Reference proteome</keyword>
<evidence type="ECO:0000256" key="3">
    <source>
        <dbReference type="ARBA" id="ARBA00022723"/>
    </source>
</evidence>
<dbReference type="AlphaFoldDB" id="A0A5B8XKP0"/>
<dbReference type="InterPro" id="IPR006127">
    <property type="entry name" value="ZnuA-like"/>
</dbReference>
<name>A0A5B8XKP0_9DELT</name>
<dbReference type="PRINTS" id="PR00691">
    <property type="entry name" value="ADHESINB"/>
</dbReference>
<keyword evidence="4" id="KW-0732">Signal</keyword>
<comment type="similarity">
    <text evidence="5">Belongs to the bacterial solute-binding protein 9 family.</text>
</comment>
<dbReference type="OrthoDB" id="9810636at2"/>